<keyword evidence="1" id="KW-0472">Membrane</keyword>
<feature type="transmembrane region" description="Helical" evidence="1">
    <location>
        <begin position="143"/>
        <end position="162"/>
    </location>
</feature>
<evidence type="ECO:0000313" key="2">
    <source>
        <dbReference type="EMBL" id="GAA3638615.1"/>
    </source>
</evidence>
<accession>A0ABP7AR17</accession>
<dbReference type="Proteomes" id="UP001501697">
    <property type="component" value="Unassembled WGS sequence"/>
</dbReference>
<feature type="transmembrane region" description="Helical" evidence="1">
    <location>
        <begin position="79"/>
        <end position="96"/>
    </location>
</feature>
<reference evidence="3" key="1">
    <citation type="journal article" date="2019" name="Int. J. Syst. Evol. Microbiol.">
        <title>The Global Catalogue of Microorganisms (GCM) 10K type strain sequencing project: providing services to taxonomists for standard genome sequencing and annotation.</title>
        <authorList>
            <consortium name="The Broad Institute Genomics Platform"/>
            <consortium name="The Broad Institute Genome Sequencing Center for Infectious Disease"/>
            <person name="Wu L."/>
            <person name="Ma J."/>
        </authorList>
    </citation>
    <scope>NUCLEOTIDE SEQUENCE [LARGE SCALE GENOMIC DNA]</scope>
    <source>
        <strain evidence="3">JCM 16544</strain>
    </source>
</reference>
<feature type="transmembrane region" description="Helical" evidence="1">
    <location>
        <begin position="102"/>
        <end position="131"/>
    </location>
</feature>
<keyword evidence="3" id="KW-1185">Reference proteome</keyword>
<keyword evidence="1" id="KW-0812">Transmembrane</keyword>
<gene>
    <name evidence="2" type="ORF">GCM10022200_22460</name>
</gene>
<feature type="transmembrane region" description="Helical" evidence="1">
    <location>
        <begin position="20"/>
        <end position="38"/>
    </location>
</feature>
<feature type="transmembrane region" description="Helical" evidence="1">
    <location>
        <begin position="50"/>
        <end position="67"/>
    </location>
</feature>
<sequence length="189" mass="20932">MRRVSEVEKRARDRTADRDVPVGVVMVGMAVVVWWPAFTLGAWEDLFFDQLLTVWAASTAAFVFVLVERRPVGARLVRAFLLLLPSAWLVLMFTLNDEAADLFEFIIDVGAILAVLIGLPFTLWVLVRIVWPDFGGRTRVSTKWLIALVVVGVAVASFLLGANQEHFLTCEDFAISGNSPPADCTPEPD</sequence>
<evidence type="ECO:0000256" key="1">
    <source>
        <dbReference type="SAM" id="Phobius"/>
    </source>
</evidence>
<name>A0ABP7AR17_9MICO</name>
<comment type="caution">
    <text evidence="2">The sequence shown here is derived from an EMBL/GenBank/DDBJ whole genome shotgun (WGS) entry which is preliminary data.</text>
</comment>
<proteinExistence type="predicted"/>
<organism evidence="2 3">
    <name type="scientific">Microbacterium awajiense</name>
    <dbReference type="NCBI Taxonomy" id="415214"/>
    <lineage>
        <taxon>Bacteria</taxon>
        <taxon>Bacillati</taxon>
        <taxon>Actinomycetota</taxon>
        <taxon>Actinomycetes</taxon>
        <taxon>Micrococcales</taxon>
        <taxon>Microbacteriaceae</taxon>
        <taxon>Microbacterium</taxon>
    </lineage>
</organism>
<protein>
    <submittedName>
        <fullName evidence="2">Uncharacterized protein</fullName>
    </submittedName>
</protein>
<evidence type="ECO:0000313" key="3">
    <source>
        <dbReference type="Proteomes" id="UP001501697"/>
    </source>
</evidence>
<keyword evidence="1" id="KW-1133">Transmembrane helix</keyword>
<dbReference type="EMBL" id="BAAAYU010000005">
    <property type="protein sequence ID" value="GAA3638615.1"/>
    <property type="molecule type" value="Genomic_DNA"/>
</dbReference>